<dbReference type="Pfam" id="PF11148">
    <property type="entry name" value="DUF2922"/>
    <property type="match status" value="1"/>
</dbReference>
<reference evidence="1 2" key="1">
    <citation type="submission" date="2020-08" db="EMBL/GenBank/DDBJ databases">
        <title>A Genomic Blueprint of the Chicken Gut Microbiome.</title>
        <authorList>
            <person name="Gilroy R."/>
            <person name="Ravi A."/>
            <person name="Getino M."/>
            <person name="Pursley I."/>
            <person name="Horton D.L."/>
            <person name="Alikhan N.-F."/>
            <person name="Baker D."/>
            <person name="Gharbi K."/>
            <person name="Hall N."/>
            <person name="Watson M."/>
            <person name="Adriaenssens E.M."/>
            <person name="Foster-Nyarko E."/>
            <person name="Jarju S."/>
            <person name="Secka A."/>
            <person name="Antonio M."/>
            <person name="Oren A."/>
            <person name="Chaudhuri R."/>
            <person name="La Ragione R.M."/>
            <person name="Hildebrand F."/>
            <person name="Pallen M.J."/>
        </authorList>
    </citation>
    <scope>NUCLEOTIDE SEQUENCE [LARGE SCALE GENOMIC DNA]</scope>
    <source>
        <strain evidence="1 2">Sa2BUA9</strain>
    </source>
</reference>
<evidence type="ECO:0000313" key="2">
    <source>
        <dbReference type="Proteomes" id="UP000640786"/>
    </source>
</evidence>
<sequence length="70" mass="7711">MAKTLQMQFESSNGKAVLLSVDDPRENLTRNEIEAGMQAIITSDAFHAESFSLTSIKSAKVVNRNVNEII</sequence>
<dbReference type="Proteomes" id="UP000640786">
    <property type="component" value="Unassembled WGS sequence"/>
</dbReference>
<protein>
    <submittedName>
        <fullName evidence="1">DUF2922 domain-containing protein</fullName>
    </submittedName>
</protein>
<dbReference type="InterPro" id="IPR021321">
    <property type="entry name" value="DUF2922"/>
</dbReference>
<evidence type="ECO:0000313" key="1">
    <source>
        <dbReference type="EMBL" id="MBD7944428.1"/>
    </source>
</evidence>
<dbReference type="EMBL" id="JACSQO010000004">
    <property type="protein sequence ID" value="MBD7944428.1"/>
    <property type="molecule type" value="Genomic_DNA"/>
</dbReference>
<gene>
    <name evidence="1" type="ORF">H9650_09905</name>
</gene>
<accession>A0ABR8R9G8</accession>
<keyword evidence="2" id="KW-1185">Reference proteome</keyword>
<comment type="caution">
    <text evidence="1">The sequence shown here is derived from an EMBL/GenBank/DDBJ whole genome shotgun (WGS) entry which is preliminary data.</text>
</comment>
<name>A0ABR8R9G8_9BACI</name>
<proteinExistence type="predicted"/>
<dbReference type="RefSeq" id="WP_151109887.1">
    <property type="nucleotide sequence ID" value="NZ_JACSQO010000004.1"/>
</dbReference>
<organism evidence="1 2">
    <name type="scientific">Psychrobacillus faecigallinarum</name>
    <dbReference type="NCBI Taxonomy" id="2762235"/>
    <lineage>
        <taxon>Bacteria</taxon>
        <taxon>Bacillati</taxon>
        <taxon>Bacillota</taxon>
        <taxon>Bacilli</taxon>
        <taxon>Bacillales</taxon>
        <taxon>Bacillaceae</taxon>
        <taxon>Psychrobacillus</taxon>
    </lineage>
</organism>